<dbReference type="InterPro" id="IPR057678">
    <property type="entry name" value="DUF7918"/>
</dbReference>
<dbReference type="PANTHER" id="PTHR36223">
    <property type="entry name" value="BETA-LACTAMASE-TYPE TRANSPEPTIDASE FOLD DOMAIN CONTAINING PROTEIN"/>
    <property type="match status" value="1"/>
</dbReference>
<evidence type="ECO:0000313" key="3">
    <source>
        <dbReference type="EMBL" id="TFK36686.1"/>
    </source>
</evidence>
<name>A0A5C3LX37_9AGAR</name>
<proteinExistence type="predicted"/>
<protein>
    <recommendedName>
        <fullName evidence="2">DUF7918 domain-containing protein</fullName>
    </recommendedName>
</protein>
<dbReference type="PANTHER" id="PTHR36223:SF1">
    <property type="entry name" value="TRANSCRIPTION ELONGATION FACTOR EAF N-TERMINAL DOMAIN-CONTAINING PROTEIN"/>
    <property type="match status" value="1"/>
</dbReference>
<dbReference type="Pfam" id="PF25534">
    <property type="entry name" value="DUF7918"/>
    <property type="match status" value="1"/>
</dbReference>
<organism evidence="3 4">
    <name type="scientific">Crucibulum laeve</name>
    <dbReference type="NCBI Taxonomy" id="68775"/>
    <lineage>
        <taxon>Eukaryota</taxon>
        <taxon>Fungi</taxon>
        <taxon>Dikarya</taxon>
        <taxon>Basidiomycota</taxon>
        <taxon>Agaricomycotina</taxon>
        <taxon>Agaricomycetes</taxon>
        <taxon>Agaricomycetidae</taxon>
        <taxon>Agaricales</taxon>
        <taxon>Agaricineae</taxon>
        <taxon>Nidulariaceae</taxon>
        <taxon>Crucibulum</taxon>
    </lineage>
</organism>
<sequence length="304" mass="34134">MLKLGTLSACIKMDGKELTEYGVDCSADGKQATCWIPSEVGKQFSVYWKDSERVVGKSSKIVVDGIACNGGHLHRTCDRPKQDSREIKGVATSSSKEKPFKFAMQELTDEEEFLNMNVSAGLAQITLVIHDAKMGGIKPYKRSKQPKFPTPRKIHERAKKGVQHAVELGDEIARHPANFLRDIHTICVVGTFTFRYRPLSLLRASGIAPPEKPTGLRQCAFERERKVAPSEVLDLTGDDPVEEVVASARIRALREELYALENQENRKRKRVKDEETDVEKKRKAEVKRERLIASDTILDLTSSD</sequence>
<gene>
    <name evidence="3" type="ORF">BDQ12DRAFT_736772</name>
</gene>
<dbReference type="OrthoDB" id="3364132at2759"/>
<feature type="domain" description="DUF7918" evidence="2">
    <location>
        <begin position="7"/>
        <end position="209"/>
    </location>
</feature>
<dbReference type="Proteomes" id="UP000308652">
    <property type="component" value="Unassembled WGS sequence"/>
</dbReference>
<evidence type="ECO:0000313" key="4">
    <source>
        <dbReference type="Proteomes" id="UP000308652"/>
    </source>
</evidence>
<feature type="region of interest" description="Disordered" evidence="1">
    <location>
        <begin position="264"/>
        <end position="285"/>
    </location>
</feature>
<evidence type="ECO:0000259" key="2">
    <source>
        <dbReference type="Pfam" id="PF25534"/>
    </source>
</evidence>
<keyword evidence="4" id="KW-1185">Reference proteome</keyword>
<reference evidence="3 4" key="1">
    <citation type="journal article" date="2019" name="Nat. Ecol. Evol.">
        <title>Megaphylogeny resolves global patterns of mushroom evolution.</title>
        <authorList>
            <person name="Varga T."/>
            <person name="Krizsan K."/>
            <person name="Foldi C."/>
            <person name="Dima B."/>
            <person name="Sanchez-Garcia M."/>
            <person name="Sanchez-Ramirez S."/>
            <person name="Szollosi G.J."/>
            <person name="Szarkandi J.G."/>
            <person name="Papp V."/>
            <person name="Albert L."/>
            <person name="Andreopoulos W."/>
            <person name="Angelini C."/>
            <person name="Antonin V."/>
            <person name="Barry K.W."/>
            <person name="Bougher N.L."/>
            <person name="Buchanan P."/>
            <person name="Buyck B."/>
            <person name="Bense V."/>
            <person name="Catcheside P."/>
            <person name="Chovatia M."/>
            <person name="Cooper J."/>
            <person name="Damon W."/>
            <person name="Desjardin D."/>
            <person name="Finy P."/>
            <person name="Geml J."/>
            <person name="Haridas S."/>
            <person name="Hughes K."/>
            <person name="Justo A."/>
            <person name="Karasinski D."/>
            <person name="Kautmanova I."/>
            <person name="Kiss B."/>
            <person name="Kocsube S."/>
            <person name="Kotiranta H."/>
            <person name="LaButti K.M."/>
            <person name="Lechner B.E."/>
            <person name="Liimatainen K."/>
            <person name="Lipzen A."/>
            <person name="Lukacs Z."/>
            <person name="Mihaltcheva S."/>
            <person name="Morgado L.N."/>
            <person name="Niskanen T."/>
            <person name="Noordeloos M.E."/>
            <person name="Ohm R.A."/>
            <person name="Ortiz-Santana B."/>
            <person name="Ovrebo C."/>
            <person name="Racz N."/>
            <person name="Riley R."/>
            <person name="Savchenko A."/>
            <person name="Shiryaev A."/>
            <person name="Soop K."/>
            <person name="Spirin V."/>
            <person name="Szebenyi C."/>
            <person name="Tomsovsky M."/>
            <person name="Tulloss R.E."/>
            <person name="Uehling J."/>
            <person name="Grigoriev I.V."/>
            <person name="Vagvolgyi C."/>
            <person name="Papp T."/>
            <person name="Martin F.M."/>
            <person name="Miettinen O."/>
            <person name="Hibbett D.S."/>
            <person name="Nagy L.G."/>
        </authorList>
    </citation>
    <scope>NUCLEOTIDE SEQUENCE [LARGE SCALE GENOMIC DNA]</scope>
    <source>
        <strain evidence="3 4">CBS 166.37</strain>
    </source>
</reference>
<evidence type="ECO:0000256" key="1">
    <source>
        <dbReference type="SAM" id="MobiDB-lite"/>
    </source>
</evidence>
<dbReference type="AlphaFoldDB" id="A0A5C3LX37"/>
<accession>A0A5C3LX37</accession>
<dbReference type="EMBL" id="ML213612">
    <property type="protein sequence ID" value="TFK36686.1"/>
    <property type="molecule type" value="Genomic_DNA"/>
</dbReference>